<evidence type="ECO:0000313" key="2">
    <source>
        <dbReference type="EMBL" id="KAJ8964794.1"/>
    </source>
</evidence>
<comment type="caution">
    <text evidence="2">The sequence shown here is derived from an EMBL/GenBank/DDBJ whole genome shotgun (WGS) entry which is preliminary data.</text>
</comment>
<name>A0AAV8ZKL9_9CUCU</name>
<dbReference type="PANTHER" id="PTHR10773:SF19">
    <property type="match status" value="1"/>
</dbReference>
<accession>A0AAV8ZKL9</accession>
<organism evidence="2 3">
    <name type="scientific">Rhamnusium bicolor</name>
    <dbReference type="NCBI Taxonomy" id="1586634"/>
    <lineage>
        <taxon>Eukaryota</taxon>
        <taxon>Metazoa</taxon>
        <taxon>Ecdysozoa</taxon>
        <taxon>Arthropoda</taxon>
        <taxon>Hexapoda</taxon>
        <taxon>Insecta</taxon>
        <taxon>Pterygota</taxon>
        <taxon>Neoptera</taxon>
        <taxon>Endopterygota</taxon>
        <taxon>Coleoptera</taxon>
        <taxon>Polyphaga</taxon>
        <taxon>Cucujiformia</taxon>
        <taxon>Chrysomeloidea</taxon>
        <taxon>Cerambycidae</taxon>
        <taxon>Lepturinae</taxon>
        <taxon>Rhagiini</taxon>
        <taxon>Rhamnusium</taxon>
    </lineage>
</organism>
<evidence type="ECO:0000256" key="1">
    <source>
        <dbReference type="SAM" id="MobiDB-lite"/>
    </source>
</evidence>
<dbReference type="Proteomes" id="UP001162156">
    <property type="component" value="Unassembled WGS sequence"/>
</dbReference>
<reference evidence="2" key="1">
    <citation type="journal article" date="2023" name="Insect Mol. Biol.">
        <title>Genome sequencing provides insights into the evolution of gene families encoding plant cell wall-degrading enzymes in longhorned beetles.</title>
        <authorList>
            <person name="Shin N.R."/>
            <person name="Okamura Y."/>
            <person name="Kirsch R."/>
            <person name="Pauchet Y."/>
        </authorList>
    </citation>
    <scope>NUCLEOTIDE SEQUENCE</scope>
    <source>
        <strain evidence="2">RBIC_L_NR</strain>
    </source>
</reference>
<dbReference type="EMBL" id="JANEYF010001313">
    <property type="protein sequence ID" value="KAJ8964794.1"/>
    <property type="molecule type" value="Genomic_DNA"/>
</dbReference>
<dbReference type="AlphaFoldDB" id="A0AAV8ZKL9"/>
<sequence>MQLYKKCLERGFNFVKKPLYENIFNTEFNIDFHEPKKDQCTTCESYRNYNEVDKKQLKESYNKHLRDKNLSREQKEKDAEDAKTEKNKIVTVYDLQAVLPTPPGEVSSFYYKSKLATYNFTVYNIVPKQRYCNVWSEHCAKRGAN</sequence>
<feature type="region of interest" description="Disordered" evidence="1">
    <location>
        <begin position="61"/>
        <end position="84"/>
    </location>
</feature>
<gene>
    <name evidence="2" type="ORF">NQ314_004601</name>
</gene>
<dbReference type="PANTHER" id="PTHR10773">
    <property type="entry name" value="DNA-DIRECTED RNA POLYMERASES I, II, AND III SUBUNIT RPABC2"/>
    <property type="match status" value="1"/>
</dbReference>
<proteinExistence type="predicted"/>
<keyword evidence="3" id="KW-1185">Reference proteome</keyword>
<evidence type="ECO:0000313" key="3">
    <source>
        <dbReference type="Proteomes" id="UP001162156"/>
    </source>
</evidence>
<protein>
    <submittedName>
        <fullName evidence="2">Uncharacterized protein</fullName>
    </submittedName>
</protein>